<feature type="region of interest" description="Disordered" evidence="1">
    <location>
        <begin position="330"/>
        <end position="398"/>
    </location>
</feature>
<dbReference type="STRING" id="930991.A0A0D0E6U7"/>
<dbReference type="Proteomes" id="UP000054538">
    <property type="component" value="Unassembled WGS sequence"/>
</dbReference>
<keyword evidence="5" id="KW-1185">Reference proteome</keyword>
<protein>
    <submittedName>
        <fullName evidence="4">Uncharacterized protein</fullName>
    </submittedName>
</protein>
<evidence type="ECO:0000256" key="2">
    <source>
        <dbReference type="SAM" id="Phobius"/>
    </source>
</evidence>
<dbReference type="HOGENOM" id="CLU_016579_1_1_1"/>
<evidence type="ECO:0000313" key="4">
    <source>
        <dbReference type="EMBL" id="KIL00852.1"/>
    </source>
</evidence>
<feature type="compositionally biased region" description="Polar residues" evidence="1">
    <location>
        <begin position="499"/>
        <end position="508"/>
    </location>
</feature>
<feature type="transmembrane region" description="Helical" evidence="2">
    <location>
        <begin position="230"/>
        <end position="248"/>
    </location>
</feature>
<feature type="transmembrane region" description="Helical" evidence="2">
    <location>
        <begin position="191"/>
        <end position="210"/>
    </location>
</feature>
<keyword evidence="3" id="KW-0732">Signal</keyword>
<evidence type="ECO:0000313" key="5">
    <source>
        <dbReference type="Proteomes" id="UP000054538"/>
    </source>
</evidence>
<feature type="signal peptide" evidence="3">
    <location>
        <begin position="1"/>
        <end position="26"/>
    </location>
</feature>
<dbReference type="EMBL" id="KN824825">
    <property type="protein sequence ID" value="KIL00852.1"/>
    <property type="molecule type" value="Genomic_DNA"/>
</dbReference>
<accession>A0A0D0E6U7</accession>
<organism evidence="4 5">
    <name type="scientific">Paxillus rubicundulus Ve08.2h10</name>
    <dbReference type="NCBI Taxonomy" id="930991"/>
    <lineage>
        <taxon>Eukaryota</taxon>
        <taxon>Fungi</taxon>
        <taxon>Dikarya</taxon>
        <taxon>Basidiomycota</taxon>
        <taxon>Agaricomycotina</taxon>
        <taxon>Agaricomycetes</taxon>
        <taxon>Agaricomycetidae</taxon>
        <taxon>Boletales</taxon>
        <taxon>Paxilineae</taxon>
        <taxon>Paxillaceae</taxon>
        <taxon>Paxillus</taxon>
    </lineage>
</organism>
<feature type="compositionally biased region" description="Basic residues" evidence="1">
    <location>
        <begin position="330"/>
        <end position="339"/>
    </location>
</feature>
<feature type="transmembrane region" description="Helical" evidence="2">
    <location>
        <begin position="260"/>
        <end position="281"/>
    </location>
</feature>
<keyword evidence="2" id="KW-1133">Transmembrane helix</keyword>
<proteinExistence type="predicted"/>
<evidence type="ECO:0000256" key="3">
    <source>
        <dbReference type="SAM" id="SignalP"/>
    </source>
</evidence>
<dbReference type="AlphaFoldDB" id="A0A0D0E6U7"/>
<feature type="chain" id="PRO_5002209355" evidence="3">
    <location>
        <begin position="27"/>
        <end position="559"/>
    </location>
</feature>
<feature type="transmembrane region" description="Helical" evidence="2">
    <location>
        <begin position="50"/>
        <end position="75"/>
    </location>
</feature>
<feature type="compositionally biased region" description="Basic and acidic residues" evidence="1">
    <location>
        <begin position="362"/>
        <end position="378"/>
    </location>
</feature>
<sequence>MVPSKFPQGWLLSIATVFSVLSSVTAQNNTTEMGYPSDPVLKYRPPFAQSLPVQVFLTGIVLTLVAVLFLHLIFTAQYHWPLARTNYILQLTGVITLLISLIATLYIVFTTTVQQSQHWPYMLSYLAVDMPQVSNSTVINSTDPILVYQHVWTTAETATWVVMNATTSVIVQITHIHFLTLLYPSVLEARLIFCLLGPLAIISAVMQILPIISGTSVLSLSQDTRNVCNAALSMLFTSALLIWGFLVNRRQAWRTDGGTAAFGAGAILLALISTTLNIIYIHKQDQYTWMPELMWAVTLWQSFLGWWWWAGAGMGVREVEELLRREDKRQQKRKLRAQRRKEQKEKARSVWNGVAGAFRPTPRVDRGYDSSGSSRDRTQQVSRTRSRDATASLNPTSTVGSVSSAVYMQPFQAVQRWYGRLRHAHLAAAHTQAVERVERIHQVFGREEVRNSMREPGAQVVGWGLGSYGLREAERELREELEGRTSDRDVGGEEEWKSGSENGAPTSDQRLRHRVIDCTSGPPPPQPQPAQQEEEVGGSSLWWWGPLRRWRLKDSTTYR</sequence>
<name>A0A0D0E6U7_9AGAM</name>
<feature type="region of interest" description="Disordered" evidence="1">
    <location>
        <begin position="479"/>
        <end position="538"/>
    </location>
</feature>
<evidence type="ECO:0000256" key="1">
    <source>
        <dbReference type="SAM" id="MobiDB-lite"/>
    </source>
</evidence>
<feature type="transmembrane region" description="Helical" evidence="2">
    <location>
        <begin position="293"/>
        <end position="316"/>
    </location>
</feature>
<feature type="transmembrane region" description="Helical" evidence="2">
    <location>
        <begin position="158"/>
        <end position="179"/>
    </location>
</feature>
<dbReference type="InParanoid" id="A0A0D0E6U7"/>
<keyword evidence="2" id="KW-0812">Transmembrane</keyword>
<gene>
    <name evidence="4" type="ORF">PAXRUDRAFT_821190</name>
</gene>
<dbReference type="OrthoDB" id="3357304at2759"/>
<keyword evidence="2" id="KW-0472">Membrane</keyword>
<feature type="transmembrane region" description="Helical" evidence="2">
    <location>
        <begin position="87"/>
        <end position="109"/>
    </location>
</feature>
<feature type="compositionally biased region" description="Polar residues" evidence="1">
    <location>
        <begin position="379"/>
        <end position="398"/>
    </location>
</feature>
<feature type="compositionally biased region" description="Basic and acidic residues" evidence="1">
    <location>
        <begin position="479"/>
        <end position="498"/>
    </location>
</feature>
<reference evidence="4 5" key="1">
    <citation type="submission" date="2014-04" db="EMBL/GenBank/DDBJ databases">
        <authorList>
            <consortium name="DOE Joint Genome Institute"/>
            <person name="Kuo A."/>
            <person name="Kohler A."/>
            <person name="Jargeat P."/>
            <person name="Nagy L.G."/>
            <person name="Floudas D."/>
            <person name="Copeland A."/>
            <person name="Barry K.W."/>
            <person name="Cichocki N."/>
            <person name="Veneault-Fourrey C."/>
            <person name="LaButti K."/>
            <person name="Lindquist E.A."/>
            <person name="Lipzen A."/>
            <person name="Lundell T."/>
            <person name="Morin E."/>
            <person name="Murat C."/>
            <person name="Sun H."/>
            <person name="Tunlid A."/>
            <person name="Henrissat B."/>
            <person name="Grigoriev I.V."/>
            <person name="Hibbett D.S."/>
            <person name="Martin F."/>
            <person name="Nordberg H.P."/>
            <person name="Cantor M.N."/>
            <person name="Hua S.X."/>
        </authorList>
    </citation>
    <scope>NUCLEOTIDE SEQUENCE [LARGE SCALE GENOMIC DNA]</scope>
    <source>
        <strain evidence="4 5">Ve08.2h10</strain>
    </source>
</reference>
<reference evidence="5" key="2">
    <citation type="submission" date="2015-01" db="EMBL/GenBank/DDBJ databases">
        <title>Evolutionary Origins and Diversification of the Mycorrhizal Mutualists.</title>
        <authorList>
            <consortium name="DOE Joint Genome Institute"/>
            <consortium name="Mycorrhizal Genomics Consortium"/>
            <person name="Kohler A."/>
            <person name="Kuo A."/>
            <person name="Nagy L.G."/>
            <person name="Floudas D."/>
            <person name="Copeland A."/>
            <person name="Barry K.W."/>
            <person name="Cichocki N."/>
            <person name="Veneault-Fourrey C."/>
            <person name="LaButti K."/>
            <person name="Lindquist E.A."/>
            <person name="Lipzen A."/>
            <person name="Lundell T."/>
            <person name="Morin E."/>
            <person name="Murat C."/>
            <person name="Riley R."/>
            <person name="Ohm R."/>
            <person name="Sun H."/>
            <person name="Tunlid A."/>
            <person name="Henrissat B."/>
            <person name="Grigoriev I.V."/>
            <person name="Hibbett D.S."/>
            <person name="Martin F."/>
        </authorList>
    </citation>
    <scope>NUCLEOTIDE SEQUENCE [LARGE SCALE GENOMIC DNA]</scope>
    <source>
        <strain evidence="5">Ve08.2h10</strain>
    </source>
</reference>